<reference evidence="3 4" key="1">
    <citation type="submission" date="2016-10" db="EMBL/GenBank/DDBJ databases">
        <authorList>
            <person name="Varghese N."/>
        </authorList>
    </citation>
    <scope>NUCLEOTIDE SEQUENCE [LARGE SCALE GENOMIC DNA]</scope>
</reference>
<dbReference type="GO" id="GO:0009277">
    <property type="term" value="C:fungal-type cell wall"/>
    <property type="evidence" value="ECO:0007669"/>
    <property type="project" value="TreeGrafter"/>
</dbReference>
<sequence>MQYAIVAAGLAATAFAAYAPPAYEAPPVYSAAPVYNATESAAPTHASSAPAYVSSAPVYTTEVVSSYETYCPGPTTLTYASQVYTVTEATTLTITNCPCTVTKPVYTAPAVETHPAGPAAPPAAGETHPAAPASPAAPAYPGKPDAPAPASPASPAAPVNGTKPAGPAATTPVAYTGAASAVSVGAAGLLAVFGLVAAL</sequence>
<dbReference type="GO" id="GO:0031505">
    <property type="term" value="P:fungal-type cell wall organization"/>
    <property type="evidence" value="ECO:0007669"/>
    <property type="project" value="InterPro"/>
</dbReference>
<organism evidence="3 4">
    <name type="scientific">Zymoseptoria tritici ST99CH_1A5</name>
    <dbReference type="NCBI Taxonomy" id="1276529"/>
    <lineage>
        <taxon>Eukaryota</taxon>
        <taxon>Fungi</taxon>
        <taxon>Dikarya</taxon>
        <taxon>Ascomycota</taxon>
        <taxon>Pezizomycotina</taxon>
        <taxon>Dothideomycetes</taxon>
        <taxon>Dothideomycetidae</taxon>
        <taxon>Mycosphaerellales</taxon>
        <taxon>Mycosphaerellaceae</taxon>
        <taxon>Zymoseptoria</taxon>
    </lineage>
</organism>
<name>A0A1Y6LKW4_ZYMTR</name>
<feature type="compositionally biased region" description="Low complexity" evidence="1">
    <location>
        <begin position="113"/>
        <end position="143"/>
    </location>
</feature>
<evidence type="ECO:0000256" key="1">
    <source>
        <dbReference type="SAM" id="MobiDB-lite"/>
    </source>
</evidence>
<proteinExistence type="predicted"/>
<dbReference type="InterPro" id="IPR038843">
    <property type="entry name" value="Sed1/Spi1"/>
</dbReference>
<evidence type="ECO:0000313" key="4">
    <source>
        <dbReference type="Proteomes" id="UP000215453"/>
    </source>
</evidence>
<feature type="region of interest" description="Disordered" evidence="1">
    <location>
        <begin position="113"/>
        <end position="167"/>
    </location>
</feature>
<dbReference type="Proteomes" id="UP000215453">
    <property type="component" value="Chromosome 6"/>
</dbReference>
<dbReference type="EMBL" id="LT882681">
    <property type="protein sequence ID" value="SMY25102.1"/>
    <property type="molecule type" value="Genomic_DNA"/>
</dbReference>
<evidence type="ECO:0000313" key="3">
    <source>
        <dbReference type="EMBL" id="SMY25102.1"/>
    </source>
</evidence>
<dbReference type="GO" id="GO:0005199">
    <property type="term" value="F:structural constituent of cell wall"/>
    <property type="evidence" value="ECO:0007669"/>
    <property type="project" value="InterPro"/>
</dbReference>
<gene>
    <name evidence="3" type="ORF">ZT1A5_G6544</name>
</gene>
<keyword evidence="2" id="KW-0472">Membrane</keyword>
<feature type="transmembrane region" description="Helical" evidence="2">
    <location>
        <begin position="173"/>
        <end position="198"/>
    </location>
</feature>
<dbReference type="PANTHER" id="PTHR35523">
    <property type="entry name" value="CELL WALL PROTEIN SED1"/>
    <property type="match status" value="1"/>
</dbReference>
<accession>A0A1Y6LKW4</accession>
<evidence type="ECO:0000256" key="2">
    <source>
        <dbReference type="SAM" id="Phobius"/>
    </source>
</evidence>
<dbReference type="PANTHER" id="PTHR35523:SF1">
    <property type="entry name" value="CELL WALL PROTEIN SED1"/>
    <property type="match status" value="1"/>
</dbReference>
<protein>
    <recommendedName>
        <fullName evidence="5">Cell wall protein SED1</fullName>
    </recommendedName>
</protein>
<evidence type="ECO:0008006" key="5">
    <source>
        <dbReference type="Google" id="ProtNLM"/>
    </source>
</evidence>
<keyword evidence="2" id="KW-0812">Transmembrane</keyword>
<keyword evidence="2" id="KW-1133">Transmembrane helix</keyword>
<dbReference type="AlphaFoldDB" id="A0A1Y6LKW4"/>